<dbReference type="AlphaFoldDB" id="A0A8S9Q3J3"/>
<sequence length="82" mass="9148">MEGRSAPEKVPYWVTRRRRGGVVGDLQKRKLDLVTCSDSKSRPLSPPLLRSLAVPPNHRYKSPSALELSGEALTIQNNTHID</sequence>
<organism evidence="1 2">
    <name type="scientific">Brassica cretica</name>
    <name type="common">Mustard</name>
    <dbReference type="NCBI Taxonomy" id="69181"/>
    <lineage>
        <taxon>Eukaryota</taxon>
        <taxon>Viridiplantae</taxon>
        <taxon>Streptophyta</taxon>
        <taxon>Embryophyta</taxon>
        <taxon>Tracheophyta</taxon>
        <taxon>Spermatophyta</taxon>
        <taxon>Magnoliopsida</taxon>
        <taxon>eudicotyledons</taxon>
        <taxon>Gunneridae</taxon>
        <taxon>Pentapetalae</taxon>
        <taxon>rosids</taxon>
        <taxon>malvids</taxon>
        <taxon>Brassicales</taxon>
        <taxon>Brassicaceae</taxon>
        <taxon>Brassiceae</taxon>
        <taxon>Brassica</taxon>
    </lineage>
</organism>
<dbReference type="Proteomes" id="UP000712600">
    <property type="component" value="Unassembled WGS sequence"/>
</dbReference>
<evidence type="ECO:0000313" key="1">
    <source>
        <dbReference type="EMBL" id="KAF3526581.1"/>
    </source>
</evidence>
<comment type="caution">
    <text evidence="1">The sequence shown here is derived from an EMBL/GenBank/DDBJ whole genome shotgun (WGS) entry which is preliminary data.</text>
</comment>
<dbReference type="EMBL" id="QGKX02001347">
    <property type="protein sequence ID" value="KAF3526581.1"/>
    <property type="molecule type" value="Genomic_DNA"/>
</dbReference>
<name>A0A8S9Q3J3_BRACR</name>
<reference evidence="1" key="1">
    <citation type="submission" date="2019-12" db="EMBL/GenBank/DDBJ databases">
        <title>Genome sequencing and annotation of Brassica cretica.</title>
        <authorList>
            <person name="Studholme D.J."/>
            <person name="Sarris P."/>
        </authorList>
    </citation>
    <scope>NUCLEOTIDE SEQUENCE</scope>
    <source>
        <strain evidence="1">PFS-109/04</strain>
        <tissue evidence="1">Leaf</tissue>
    </source>
</reference>
<protein>
    <submittedName>
        <fullName evidence="1">Uncharacterized protein</fullName>
    </submittedName>
</protein>
<gene>
    <name evidence="1" type="ORF">F2Q69_00049793</name>
</gene>
<accession>A0A8S9Q3J3</accession>
<proteinExistence type="predicted"/>
<evidence type="ECO:0000313" key="2">
    <source>
        <dbReference type="Proteomes" id="UP000712600"/>
    </source>
</evidence>